<dbReference type="WBParaSite" id="BXY_0788700.1">
    <property type="protein sequence ID" value="BXY_0788700.1"/>
    <property type="gene ID" value="BXY_0788700"/>
</dbReference>
<evidence type="ECO:0000313" key="6">
    <source>
        <dbReference type="Proteomes" id="UP000659654"/>
    </source>
</evidence>
<dbReference type="Proteomes" id="UP000659654">
    <property type="component" value="Unassembled WGS sequence"/>
</dbReference>
<keyword evidence="2" id="KW-0812">Transmembrane</keyword>
<dbReference type="EMBL" id="CAJFDI010000004">
    <property type="protein sequence ID" value="CAD5227142.1"/>
    <property type="molecule type" value="Genomic_DNA"/>
</dbReference>
<name>A0A1I7S4F4_BURXY</name>
<reference evidence="7" key="1">
    <citation type="submission" date="2016-11" db="UniProtKB">
        <authorList>
            <consortium name="WormBaseParasite"/>
        </authorList>
    </citation>
    <scope>IDENTIFICATION</scope>
</reference>
<keyword evidence="6" id="KW-1185">Reference proteome</keyword>
<feature type="transmembrane region" description="Helical" evidence="2">
    <location>
        <begin position="189"/>
        <end position="215"/>
    </location>
</feature>
<feature type="compositionally biased region" description="Low complexity" evidence="1">
    <location>
        <begin position="314"/>
        <end position="332"/>
    </location>
</feature>
<evidence type="ECO:0000256" key="2">
    <source>
        <dbReference type="SAM" id="Phobius"/>
    </source>
</evidence>
<evidence type="ECO:0000313" key="7">
    <source>
        <dbReference type="WBParaSite" id="BXY_0788700.1"/>
    </source>
</evidence>
<proteinExistence type="predicted"/>
<sequence>MVSLVCAGLGIQNLQTEITDEMIDYYTNRPIHCNCTQRYSDLTYGFSYIPCISGVCTMPPNGSCETLQIYGTGYGARCSHQKIDGDSCEIVITTIGVANKCSCDDEDYCNSKFATTKPNVTEADYVEDSETVAPPISDEDLASSFFSDGDGEAGEKDMFHEDVIKMYMDKEKVWKEIQDEKDGVAKWDAVVTIVTGLVGVMIVACLVGLVGYTCYRSCGEKKRRERGNDQREAVRMEEMRLKECKERNRRPNKDAQINSTASEIHGSASNTTSDEIHTALINNDKNKTCTKKERVTITIEPSPSIEKNQSVAVPSDPSHLPSSLQPPSSPSSITKNCSQRQFGIPWVPQKPSKPDKKVCYNTSSKDAKIEG</sequence>
<dbReference type="Proteomes" id="UP000582659">
    <property type="component" value="Unassembled WGS sequence"/>
</dbReference>
<keyword evidence="2" id="KW-0472">Membrane</keyword>
<feature type="compositionally biased region" description="Polar residues" evidence="1">
    <location>
        <begin position="301"/>
        <end position="312"/>
    </location>
</feature>
<keyword evidence="2" id="KW-1133">Transmembrane helix</keyword>
<evidence type="ECO:0000256" key="1">
    <source>
        <dbReference type="SAM" id="MobiDB-lite"/>
    </source>
</evidence>
<organism evidence="5 7">
    <name type="scientific">Bursaphelenchus xylophilus</name>
    <name type="common">Pinewood nematode worm</name>
    <name type="synonym">Aphelenchoides xylophilus</name>
    <dbReference type="NCBI Taxonomy" id="6326"/>
    <lineage>
        <taxon>Eukaryota</taxon>
        <taxon>Metazoa</taxon>
        <taxon>Ecdysozoa</taxon>
        <taxon>Nematoda</taxon>
        <taxon>Chromadorea</taxon>
        <taxon>Rhabditida</taxon>
        <taxon>Tylenchina</taxon>
        <taxon>Tylenchomorpha</taxon>
        <taxon>Aphelenchoidea</taxon>
        <taxon>Aphelenchoididae</taxon>
        <taxon>Bursaphelenchus</taxon>
    </lineage>
</organism>
<protein>
    <submittedName>
        <fullName evidence="3">(pine wood nematode) hypothetical protein</fullName>
    </submittedName>
</protein>
<accession>A0A1I7S4F4</accession>
<dbReference type="EMBL" id="CAJFCV020000004">
    <property type="protein sequence ID" value="CAG9117037.1"/>
    <property type="molecule type" value="Genomic_DNA"/>
</dbReference>
<feature type="region of interest" description="Disordered" evidence="1">
    <location>
        <begin position="246"/>
        <end position="271"/>
    </location>
</feature>
<feature type="region of interest" description="Disordered" evidence="1">
    <location>
        <begin position="301"/>
        <end position="371"/>
    </location>
</feature>
<evidence type="ECO:0000313" key="3">
    <source>
        <dbReference type="EMBL" id="CAD5227142.1"/>
    </source>
</evidence>
<evidence type="ECO:0000313" key="4">
    <source>
        <dbReference type="EMBL" id="CAG9117037.1"/>
    </source>
</evidence>
<reference evidence="4" key="2">
    <citation type="submission" date="2020-08" db="EMBL/GenBank/DDBJ databases">
        <authorList>
            <person name="Kikuchi T."/>
        </authorList>
    </citation>
    <scope>NUCLEOTIDE SEQUENCE</scope>
    <source>
        <strain evidence="3">Ka4C1</strain>
    </source>
</reference>
<dbReference type="Proteomes" id="UP000095284">
    <property type="component" value="Unplaced"/>
</dbReference>
<gene>
    <name evidence="3" type="ORF">BXYJ_LOCUS9687</name>
</gene>
<dbReference type="SMR" id="A0A1I7S4F4"/>
<dbReference type="AlphaFoldDB" id="A0A1I7S4F4"/>
<evidence type="ECO:0000313" key="5">
    <source>
        <dbReference type="Proteomes" id="UP000095284"/>
    </source>
</evidence>
<feature type="compositionally biased region" description="Polar residues" evidence="1">
    <location>
        <begin position="255"/>
        <end position="271"/>
    </location>
</feature>